<name>A0A0A9WGF9_LYGHE</name>
<organism evidence="1">
    <name type="scientific">Lygus hesperus</name>
    <name type="common">Western plant bug</name>
    <dbReference type="NCBI Taxonomy" id="30085"/>
    <lineage>
        <taxon>Eukaryota</taxon>
        <taxon>Metazoa</taxon>
        <taxon>Ecdysozoa</taxon>
        <taxon>Arthropoda</taxon>
        <taxon>Hexapoda</taxon>
        <taxon>Insecta</taxon>
        <taxon>Pterygota</taxon>
        <taxon>Neoptera</taxon>
        <taxon>Paraneoptera</taxon>
        <taxon>Hemiptera</taxon>
        <taxon>Heteroptera</taxon>
        <taxon>Panheteroptera</taxon>
        <taxon>Cimicomorpha</taxon>
        <taxon>Miridae</taxon>
        <taxon>Mirini</taxon>
        <taxon>Lygus</taxon>
    </lineage>
</organism>
<feature type="non-terminal residue" evidence="1">
    <location>
        <position position="133"/>
    </location>
</feature>
<dbReference type="EMBL" id="GBHO01039654">
    <property type="protein sequence ID" value="JAG03950.1"/>
    <property type="molecule type" value="Transcribed_RNA"/>
</dbReference>
<proteinExistence type="predicted"/>
<accession>A0A0A9WGF9</accession>
<gene>
    <name evidence="1" type="ORF">CM83_103335</name>
</gene>
<dbReference type="AlphaFoldDB" id="A0A0A9WGF9"/>
<feature type="non-terminal residue" evidence="1">
    <location>
        <position position="1"/>
    </location>
</feature>
<dbReference type="InterPro" id="IPR021109">
    <property type="entry name" value="Peptidase_aspartic_dom_sf"/>
</dbReference>
<reference evidence="1" key="2">
    <citation type="submission" date="2014-07" db="EMBL/GenBank/DDBJ databases">
        <authorList>
            <person name="Hull J."/>
        </authorList>
    </citation>
    <scope>NUCLEOTIDE SEQUENCE</scope>
</reference>
<reference evidence="1" key="1">
    <citation type="journal article" date="2014" name="PLoS ONE">
        <title>Transcriptome-Based Identification of ABC Transporters in the Western Tarnished Plant Bug Lygus hesperus.</title>
        <authorList>
            <person name="Hull J.J."/>
            <person name="Chaney K."/>
            <person name="Geib S.M."/>
            <person name="Fabrick J.A."/>
            <person name="Brent C.S."/>
            <person name="Walsh D."/>
            <person name="Lavine L.C."/>
        </authorList>
    </citation>
    <scope>NUCLEOTIDE SEQUENCE</scope>
</reference>
<evidence type="ECO:0000313" key="1">
    <source>
        <dbReference type="EMBL" id="JAG03950.1"/>
    </source>
</evidence>
<dbReference type="Gene3D" id="2.40.70.10">
    <property type="entry name" value="Acid Proteases"/>
    <property type="match status" value="1"/>
</dbReference>
<sequence length="133" mass="14618">LKVVIDTGCSVNIIGTDTYSSLENPPPLKKSKKRLFSYQSKYTLAISGKFSTVVRFKSSSTKATFYVVDGQGESLLGFETAQDLGLVQILCPITTESVDQKFPQVFKGTGKFKGRQFEIHIDPNVAPVAQLHN</sequence>
<protein>
    <submittedName>
        <fullName evidence="1">Uncharacterized protein K02A2.6</fullName>
    </submittedName>
</protein>